<dbReference type="Proteomes" id="UP000049979">
    <property type="component" value="Unassembled WGS sequence"/>
</dbReference>
<evidence type="ECO:0000256" key="2">
    <source>
        <dbReference type="SAM" id="Phobius"/>
    </source>
</evidence>
<keyword evidence="2" id="KW-1133">Transmembrane helix</keyword>
<dbReference type="Pfam" id="PF14501">
    <property type="entry name" value="HATPase_c_5"/>
    <property type="match status" value="1"/>
</dbReference>
<reference evidence="5" key="1">
    <citation type="submission" date="2015-05" db="EMBL/GenBank/DDBJ databases">
        <authorList>
            <consortium name="Pathogen Informatics"/>
        </authorList>
    </citation>
    <scope>NUCLEOTIDE SEQUENCE [LARGE SCALE GENOMIC DNA]</scope>
    <source>
        <strain evidence="5">M72</strain>
    </source>
</reference>
<evidence type="ECO:0000259" key="3">
    <source>
        <dbReference type="Pfam" id="PF14501"/>
    </source>
</evidence>
<proteinExistence type="predicted"/>
<dbReference type="PANTHER" id="PTHR40448">
    <property type="entry name" value="TWO-COMPONENT SENSOR HISTIDINE KINASE"/>
    <property type="match status" value="1"/>
</dbReference>
<evidence type="ECO:0000313" key="4">
    <source>
        <dbReference type="EMBL" id="CRL32162.1"/>
    </source>
</evidence>
<name>A0A0M6W9H8_9FIRM</name>
<feature type="transmembrane region" description="Helical" evidence="2">
    <location>
        <begin position="78"/>
        <end position="96"/>
    </location>
</feature>
<dbReference type="RefSeq" id="WP_055066776.1">
    <property type="nucleotide sequence ID" value="NZ_CP173697.1"/>
</dbReference>
<keyword evidence="2" id="KW-0472">Membrane</keyword>
<feature type="transmembrane region" description="Helical" evidence="2">
    <location>
        <begin position="198"/>
        <end position="217"/>
    </location>
</feature>
<feature type="transmembrane region" description="Helical" evidence="2">
    <location>
        <begin position="37"/>
        <end position="58"/>
    </location>
</feature>
<dbReference type="SUPFAM" id="SSF55874">
    <property type="entry name" value="ATPase domain of HSP90 chaperone/DNA topoisomerase II/histidine kinase"/>
    <property type="match status" value="1"/>
</dbReference>
<feature type="transmembrane region" description="Helical" evidence="2">
    <location>
        <begin position="103"/>
        <end position="129"/>
    </location>
</feature>
<dbReference type="EMBL" id="CVRR01000003">
    <property type="protein sequence ID" value="CRL32162.1"/>
    <property type="molecule type" value="Genomic_DNA"/>
</dbReference>
<dbReference type="CDD" id="cd16935">
    <property type="entry name" value="HATPase_AgrC-ComD-like"/>
    <property type="match status" value="1"/>
</dbReference>
<gene>
    <name evidence="4" type="ORF">M72_19621</name>
</gene>
<keyword evidence="2" id="KW-0812">Transmembrane</keyword>
<dbReference type="GO" id="GO:0042802">
    <property type="term" value="F:identical protein binding"/>
    <property type="evidence" value="ECO:0007669"/>
    <property type="project" value="TreeGrafter"/>
</dbReference>
<protein>
    <recommendedName>
        <fullName evidence="3">Sensor histidine kinase NatK-like C-terminal domain-containing protein</fullName>
    </recommendedName>
</protein>
<dbReference type="Gene3D" id="3.30.565.10">
    <property type="entry name" value="Histidine kinase-like ATPase, C-terminal domain"/>
    <property type="match status" value="1"/>
</dbReference>
<evidence type="ECO:0000256" key="1">
    <source>
        <dbReference type="SAM" id="Coils"/>
    </source>
</evidence>
<dbReference type="InterPro" id="IPR036890">
    <property type="entry name" value="HATPase_C_sf"/>
</dbReference>
<feature type="transmembrane region" description="Helical" evidence="2">
    <location>
        <begin position="160"/>
        <end position="178"/>
    </location>
</feature>
<feature type="transmembrane region" description="Helical" evidence="2">
    <location>
        <begin position="6"/>
        <end position="25"/>
    </location>
</feature>
<feature type="coiled-coil region" evidence="1">
    <location>
        <begin position="270"/>
        <end position="314"/>
    </location>
</feature>
<keyword evidence="5" id="KW-1185">Reference proteome</keyword>
<dbReference type="STRING" id="301302.ERS852420_01906"/>
<feature type="domain" description="Sensor histidine kinase NatK-like C-terminal" evidence="3">
    <location>
        <begin position="377"/>
        <end position="483"/>
    </location>
</feature>
<organism evidence="4 5">
    <name type="scientific">Roseburia faecis</name>
    <dbReference type="NCBI Taxonomy" id="301302"/>
    <lineage>
        <taxon>Bacteria</taxon>
        <taxon>Bacillati</taxon>
        <taxon>Bacillota</taxon>
        <taxon>Clostridia</taxon>
        <taxon>Lachnospirales</taxon>
        <taxon>Lachnospiraceae</taxon>
        <taxon>Roseburia</taxon>
    </lineage>
</organism>
<accession>A0A0M6W9H8</accession>
<dbReference type="InterPro" id="IPR032834">
    <property type="entry name" value="NatK-like_C"/>
</dbReference>
<keyword evidence="1" id="KW-0175">Coiled coil</keyword>
<dbReference type="AlphaFoldDB" id="A0A0M6W9H8"/>
<feature type="transmembrane region" description="Helical" evidence="2">
    <location>
        <begin position="237"/>
        <end position="257"/>
    </location>
</feature>
<dbReference type="PANTHER" id="PTHR40448:SF1">
    <property type="entry name" value="TWO-COMPONENT SENSOR HISTIDINE KINASE"/>
    <property type="match status" value="1"/>
</dbReference>
<sequence length="487" mass="57090">MRDIVYNVFDIISYFVQGMLLVNLLKETQPRFPFKKYHSAAILLGQYVAVQIFLHYSVFIKSLLYGKSMVMNNSRQSILPVLISMLVTCVAGIFLFNESRLKIIYYVVTFYSVMELLKFAIYPLFLWLLTKLVDLNQYLFLDRQMYGETMFFEVNSGIEMFWNLSYVLVLLVFTYRIIVWMKKYLEMKENYENSQLIFVLFPSVTGLLLCLMIRSMMFSMEDNDIHSLFDSRPEMNLMVPCTSLLCIVMIIFTAKMLHKLIVESNQKIEISIYQERIREMEQHIGDIENLYAGIRGMKHDMKNYIADMEALMQEETGNPTAFRQYLDSLQASVEQLDMKYNTGNPVTDVIMQRYVQLAKNYDIAFQADFLFPSSMNMDAFDLSIIINNALNNALEACRRQKEGRKFIELSAYRRQNMFFIIVKNSFDGKLVRSRSDGRLLTTKPDSKNHGLGLRNIEVCAEKYYGKTEVTVREDEFELAVMLQERIE</sequence>
<evidence type="ECO:0000313" key="5">
    <source>
        <dbReference type="Proteomes" id="UP000049979"/>
    </source>
</evidence>
<dbReference type="OrthoDB" id="9778566at2"/>